<evidence type="ECO:0000313" key="2">
    <source>
        <dbReference type="Proteomes" id="UP000027073"/>
    </source>
</evidence>
<proteinExistence type="predicted"/>
<dbReference type="InParanoid" id="A0A067NP37"/>
<sequence>MEHVRTVKEPKQSIPTFAETVALLMQHVKFNVDVKPQNDGLLCNFHSRCLCRW</sequence>
<accession>A0A067NP37</accession>
<dbReference type="AlphaFoldDB" id="A0A067NP37"/>
<evidence type="ECO:0000313" key="1">
    <source>
        <dbReference type="EMBL" id="KDQ25386.1"/>
    </source>
</evidence>
<dbReference type="EMBL" id="KL198010">
    <property type="protein sequence ID" value="KDQ25386.1"/>
    <property type="molecule type" value="Genomic_DNA"/>
</dbReference>
<name>A0A067NP37_PLEO1</name>
<reference evidence="2" key="1">
    <citation type="journal article" date="2014" name="Proc. Natl. Acad. Sci. U.S.A.">
        <title>Extensive sampling of basidiomycete genomes demonstrates inadequacy of the white-rot/brown-rot paradigm for wood decay fungi.</title>
        <authorList>
            <person name="Riley R."/>
            <person name="Salamov A.A."/>
            <person name="Brown D.W."/>
            <person name="Nagy L.G."/>
            <person name="Floudas D."/>
            <person name="Held B.W."/>
            <person name="Levasseur A."/>
            <person name="Lombard V."/>
            <person name="Morin E."/>
            <person name="Otillar R."/>
            <person name="Lindquist E.A."/>
            <person name="Sun H."/>
            <person name="LaButti K.M."/>
            <person name="Schmutz J."/>
            <person name="Jabbour D."/>
            <person name="Luo H."/>
            <person name="Baker S.E."/>
            <person name="Pisabarro A.G."/>
            <person name="Walton J.D."/>
            <person name="Blanchette R.A."/>
            <person name="Henrissat B."/>
            <person name="Martin F."/>
            <person name="Cullen D."/>
            <person name="Hibbett D.S."/>
            <person name="Grigoriev I.V."/>
        </authorList>
    </citation>
    <scope>NUCLEOTIDE SEQUENCE [LARGE SCALE GENOMIC DNA]</scope>
    <source>
        <strain evidence="2">PC15</strain>
    </source>
</reference>
<gene>
    <name evidence="1" type="ORF">PLEOSDRAFT_1090027</name>
</gene>
<dbReference type="STRING" id="1137138.A0A067NP37"/>
<organism evidence="1 2">
    <name type="scientific">Pleurotus ostreatus (strain PC15)</name>
    <name type="common">Oyster mushroom</name>
    <dbReference type="NCBI Taxonomy" id="1137138"/>
    <lineage>
        <taxon>Eukaryota</taxon>
        <taxon>Fungi</taxon>
        <taxon>Dikarya</taxon>
        <taxon>Basidiomycota</taxon>
        <taxon>Agaricomycotina</taxon>
        <taxon>Agaricomycetes</taxon>
        <taxon>Agaricomycetidae</taxon>
        <taxon>Agaricales</taxon>
        <taxon>Pleurotineae</taxon>
        <taxon>Pleurotaceae</taxon>
        <taxon>Pleurotus</taxon>
    </lineage>
</organism>
<protein>
    <submittedName>
        <fullName evidence="1">Uncharacterized protein</fullName>
    </submittedName>
</protein>
<dbReference type="VEuPathDB" id="FungiDB:PLEOSDRAFT_1090027"/>
<dbReference type="HOGENOM" id="CLU_3069717_0_0_1"/>
<dbReference type="Proteomes" id="UP000027073">
    <property type="component" value="Unassembled WGS sequence"/>
</dbReference>